<keyword evidence="5" id="KW-1185">Reference proteome</keyword>
<dbReference type="InterPro" id="IPR016181">
    <property type="entry name" value="Acyl_CoA_acyltransferase"/>
</dbReference>
<dbReference type="InterPro" id="IPR050832">
    <property type="entry name" value="Bact_Acetyltransf"/>
</dbReference>
<dbReference type="PROSITE" id="PS51186">
    <property type="entry name" value="GNAT"/>
    <property type="match status" value="1"/>
</dbReference>
<evidence type="ECO:0000256" key="2">
    <source>
        <dbReference type="ARBA" id="ARBA00023315"/>
    </source>
</evidence>
<sequence>MSEPQFRAARIDDLPAIVALIVDDEYASGGDDPTLPLDPRYEAAFARIAASPDTLLVVGELEGRVVATLQLTFLQGLSGHGARRANVETVKVASDRRGRRIGAKMLAWALDRAREAGCASAQLTSNALRLDAHRFYRNLGWKQSHAGFKITL</sequence>
<dbReference type="InterPro" id="IPR000182">
    <property type="entry name" value="GNAT_dom"/>
</dbReference>
<protein>
    <submittedName>
        <fullName evidence="4">GNAT family N-acetyltransferase</fullName>
        <ecNumber evidence="4">2.3.1.-</ecNumber>
    </submittedName>
</protein>
<name>A0ABT0BGP8_9SPHN</name>
<evidence type="ECO:0000313" key="5">
    <source>
        <dbReference type="Proteomes" id="UP001162881"/>
    </source>
</evidence>
<dbReference type="EMBL" id="JALHLF010000086">
    <property type="protein sequence ID" value="MCJ2184251.1"/>
    <property type="molecule type" value="Genomic_DNA"/>
</dbReference>
<dbReference type="PANTHER" id="PTHR43877">
    <property type="entry name" value="AMINOALKYLPHOSPHONATE N-ACETYLTRANSFERASE-RELATED-RELATED"/>
    <property type="match status" value="1"/>
</dbReference>
<keyword evidence="1 4" id="KW-0808">Transferase</keyword>
<comment type="caution">
    <text evidence="4">The sequence shown here is derived from an EMBL/GenBank/DDBJ whole genome shotgun (WGS) entry which is preliminary data.</text>
</comment>
<accession>A0ABT0BGP8</accession>
<evidence type="ECO:0000259" key="3">
    <source>
        <dbReference type="PROSITE" id="PS51186"/>
    </source>
</evidence>
<proteinExistence type="predicted"/>
<evidence type="ECO:0000313" key="4">
    <source>
        <dbReference type="EMBL" id="MCJ2184251.1"/>
    </source>
</evidence>
<dbReference type="CDD" id="cd04301">
    <property type="entry name" value="NAT_SF"/>
    <property type="match status" value="1"/>
</dbReference>
<feature type="domain" description="N-acetyltransferase" evidence="3">
    <location>
        <begin position="4"/>
        <end position="152"/>
    </location>
</feature>
<dbReference type="PANTHER" id="PTHR43877:SF2">
    <property type="entry name" value="AMINOALKYLPHOSPHONATE N-ACETYLTRANSFERASE-RELATED"/>
    <property type="match status" value="1"/>
</dbReference>
<dbReference type="Pfam" id="PF00583">
    <property type="entry name" value="Acetyltransf_1"/>
    <property type="match status" value="1"/>
</dbReference>
<dbReference type="GO" id="GO:0016746">
    <property type="term" value="F:acyltransferase activity"/>
    <property type="evidence" value="ECO:0007669"/>
    <property type="project" value="UniProtKB-KW"/>
</dbReference>
<dbReference type="RefSeq" id="WP_244022898.1">
    <property type="nucleotide sequence ID" value="NZ_JALHLF010000086.1"/>
</dbReference>
<dbReference type="Gene3D" id="3.40.630.30">
    <property type="match status" value="1"/>
</dbReference>
<dbReference type="Proteomes" id="UP001162881">
    <property type="component" value="Unassembled WGS sequence"/>
</dbReference>
<dbReference type="SUPFAM" id="SSF55729">
    <property type="entry name" value="Acyl-CoA N-acyltransferases (Nat)"/>
    <property type="match status" value="1"/>
</dbReference>
<reference evidence="4" key="1">
    <citation type="submission" date="2022-03" db="EMBL/GenBank/DDBJ databases">
        <title>Identification of a novel bacterium isolated from mangrove sediments.</title>
        <authorList>
            <person name="Pan X."/>
        </authorList>
    </citation>
    <scope>NUCLEOTIDE SEQUENCE</scope>
    <source>
        <strain evidence="4">B1949</strain>
    </source>
</reference>
<gene>
    <name evidence="4" type="ORF">MTR62_16360</name>
</gene>
<keyword evidence="2 4" id="KW-0012">Acyltransferase</keyword>
<organism evidence="4 5">
    <name type="scientific">Novosphingobium organovorum</name>
    <dbReference type="NCBI Taxonomy" id="2930092"/>
    <lineage>
        <taxon>Bacteria</taxon>
        <taxon>Pseudomonadati</taxon>
        <taxon>Pseudomonadota</taxon>
        <taxon>Alphaproteobacteria</taxon>
        <taxon>Sphingomonadales</taxon>
        <taxon>Sphingomonadaceae</taxon>
        <taxon>Novosphingobium</taxon>
    </lineage>
</organism>
<dbReference type="EC" id="2.3.1.-" evidence="4"/>
<evidence type="ECO:0000256" key="1">
    <source>
        <dbReference type="ARBA" id="ARBA00022679"/>
    </source>
</evidence>